<dbReference type="EMBL" id="KC352446">
    <property type="protein sequence ID" value="AGK45402.1"/>
    <property type="molecule type" value="Genomic_DNA"/>
</dbReference>
<keyword evidence="1" id="KW-0496">Mitochondrion</keyword>
<proteinExistence type="predicted"/>
<organism evidence="1">
    <name type="scientific">Rhizoctonia solani</name>
    <dbReference type="NCBI Taxonomy" id="456999"/>
    <lineage>
        <taxon>Eukaryota</taxon>
        <taxon>Fungi</taxon>
        <taxon>Dikarya</taxon>
        <taxon>Basidiomycota</taxon>
        <taxon>Agaricomycotina</taxon>
        <taxon>Agaricomycetes</taxon>
        <taxon>Cantharellales</taxon>
        <taxon>Ceratobasidiaceae</taxon>
        <taxon>Rhizoctonia</taxon>
    </lineage>
</organism>
<reference evidence="1" key="1">
    <citation type="submission" date="2012-12" db="EMBL/GenBank/DDBJ databases">
        <authorList>
            <person name="Pakala S."/>
            <person name="Fedorova N."/>
            <person name="Joardar V."/>
            <person name="Shabalina S."/>
            <person name="Hostetler J."/>
            <person name="Pakala S."/>
            <person name="Zafar N."/>
            <person name="Nierman W."/>
            <person name="Cubeta M."/>
        </authorList>
    </citation>
    <scope>NUCLEOTIDE SEQUENCE</scope>
    <source>
        <strain evidence="1">AG3 Rhs1AP</strain>
    </source>
</reference>
<dbReference type="AlphaFoldDB" id="N0A579"/>
<dbReference type="GeneID" id="16029517"/>
<geneLocation type="mitochondrion" evidence="1"/>
<sequence length="67" mass="7367">MSPIFSQLDPVWLSLVNYSFSLPGARRAPVLMRARHCSHFPSASYPVPSDLLIGQLTCGSCCKLEVD</sequence>
<gene>
    <name evidence="1" type="ORF">RSOL_m00740</name>
</gene>
<accession>N0A579</accession>
<protein>
    <submittedName>
        <fullName evidence="1">Uncharacterized protein</fullName>
    </submittedName>
</protein>
<dbReference type="RefSeq" id="YP_008082024.1">
    <property type="nucleotide sequence ID" value="NC_021436.1"/>
</dbReference>
<reference evidence="1" key="2">
    <citation type="journal article" date="2014" name="FEMS Microbiol. Lett.">
        <title>Mobile elements and mitochondrial genome expansion in the soil fungus and potato pathogen Rhizoctonia solani AG-3.</title>
        <authorList>
            <person name="Losada L."/>
            <person name="Pakala S.B."/>
            <person name="Fedorova N.D."/>
            <person name="Joardar V."/>
            <person name="Shabalina S.A."/>
            <person name="Hostetler J."/>
            <person name="Pakala S.M."/>
            <person name="Zafar N."/>
            <person name="Thomas E."/>
            <person name="Rodriguez-Carres M."/>
            <person name="Dean R."/>
            <person name="Vilgalys R."/>
            <person name="Nierman W.C."/>
            <person name="Cubeta M.A."/>
        </authorList>
    </citation>
    <scope>NUCLEOTIDE SEQUENCE</scope>
    <source>
        <strain evidence="1">AG3 Rhs1AP</strain>
    </source>
</reference>
<name>N0A579_9AGAM</name>
<evidence type="ECO:0000313" key="1">
    <source>
        <dbReference type="EMBL" id="AGK45402.1"/>
    </source>
</evidence>